<protein>
    <submittedName>
        <fullName evidence="1">Uncharacterized protein</fullName>
    </submittedName>
</protein>
<accession>L8PEN9</accession>
<sequence>MQSGCFGGARQGHGNGDGLGVRVLLLLLGHPLVPECPRHPWG</sequence>
<dbReference type="PATRIC" id="fig|1160705.3.peg.4005"/>
<organism evidence="1 2">
    <name type="scientific">Streptomyces viridochromogenes Tue57</name>
    <dbReference type="NCBI Taxonomy" id="1160705"/>
    <lineage>
        <taxon>Bacteria</taxon>
        <taxon>Bacillati</taxon>
        <taxon>Actinomycetota</taxon>
        <taxon>Actinomycetes</taxon>
        <taxon>Kitasatosporales</taxon>
        <taxon>Streptomycetaceae</taxon>
        <taxon>Streptomyces</taxon>
    </lineage>
</organism>
<evidence type="ECO:0000313" key="2">
    <source>
        <dbReference type="Proteomes" id="UP000011205"/>
    </source>
</evidence>
<name>L8PEN9_STRVR</name>
<dbReference type="Proteomes" id="UP000011205">
    <property type="component" value="Unassembled WGS sequence"/>
</dbReference>
<gene>
    <name evidence="1" type="ORF">STVIR_4051</name>
</gene>
<dbReference type="EMBL" id="AMLP01000124">
    <property type="protein sequence ID" value="ELS54870.1"/>
    <property type="molecule type" value="Genomic_DNA"/>
</dbReference>
<dbReference type="AlphaFoldDB" id="L8PEN9"/>
<comment type="caution">
    <text evidence="1">The sequence shown here is derived from an EMBL/GenBank/DDBJ whole genome shotgun (WGS) entry which is preliminary data.</text>
</comment>
<proteinExistence type="predicted"/>
<evidence type="ECO:0000313" key="1">
    <source>
        <dbReference type="EMBL" id="ELS54870.1"/>
    </source>
</evidence>
<reference evidence="1 2" key="1">
    <citation type="journal article" date="2013" name="Genome Announc.">
        <title>Draft Genome Sequence of Streptomyces viridochromogenes Strain Tu57, Producer of Avilamycin.</title>
        <authorList>
            <person name="Gruning B.A."/>
            <person name="Erxleben A."/>
            <person name="Hahnlein A."/>
            <person name="Gunther S."/>
        </authorList>
    </citation>
    <scope>NUCLEOTIDE SEQUENCE [LARGE SCALE GENOMIC DNA]</scope>
    <source>
        <strain evidence="1 2">Tue57</strain>
    </source>
</reference>